<dbReference type="PANTHER" id="PTHR46743">
    <property type="entry name" value="TEICHOIC ACIDS EXPORT ATP-BINDING PROTEIN TAGH"/>
    <property type="match status" value="1"/>
</dbReference>
<accession>A0A1N6HMZ1</accession>
<keyword evidence="7" id="KW-1185">Reference proteome</keyword>
<proteinExistence type="inferred from homology"/>
<dbReference type="InterPro" id="IPR017871">
    <property type="entry name" value="ABC_transporter-like_CS"/>
</dbReference>
<reference evidence="7" key="1">
    <citation type="submission" date="2016-11" db="EMBL/GenBank/DDBJ databases">
        <authorList>
            <person name="Varghese N."/>
            <person name="Submissions S."/>
        </authorList>
    </citation>
    <scope>NUCLEOTIDE SEQUENCE [LARGE SCALE GENOMIC DNA]</scope>
    <source>
        <strain evidence="7">DSM 29440</strain>
    </source>
</reference>
<evidence type="ECO:0000259" key="5">
    <source>
        <dbReference type="PROSITE" id="PS50893"/>
    </source>
</evidence>
<dbReference type="Proteomes" id="UP000184932">
    <property type="component" value="Unassembled WGS sequence"/>
</dbReference>
<dbReference type="PROSITE" id="PS00211">
    <property type="entry name" value="ABC_TRANSPORTER_1"/>
    <property type="match status" value="1"/>
</dbReference>
<dbReference type="AlphaFoldDB" id="A0A1N6HMZ1"/>
<comment type="similarity">
    <text evidence="1">Belongs to the ABC transporter superfamily.</text>
</comment>
<dbReference type="SMART" id="SM00382">
    <property type="entry name" value="AAA"/>
    <property type="match status" value="1"/>
</dbReference>
<evidence type="ECO:0000313" key="6">
    <source>
        <dbReference type="EMBL" id="SIO21132.1"/>
    </source>
</evidence>
<dbReference type="RefSeq" id="WP_074257423.1">
    <property type="nucleotide sequence ID" value="NZ_FSRL01000001.1"/>
</dbReference>
<keyword evidence="4 6" id="KW-0067">ATP-binding</keyword>
<dbReference type="PANTHER" id="PTHR46743:SF2">
    <property type="entry name" value="TEICHOIC ACIDS EXPORT ATP-BINDING PROTEIN TAGH"/>
    <property type="match status" value="1"/>
</dbReference>
<name>A0A1N6HMZ1_9RHOB</name>
<dbReference type="STRING" id="1217970.SAMN05444002_3530"/>
<dbReference type="InterPro" id="IPR015860">
    <property type="entry name" value="ABC_transpr_TagH-like"/>
</dbReference>
<dbReference type="CDD" id="cd03220">
    <property type="entry name" value="ABC_KpsT_Wzt"/>
    <property type="match status" value="1"/>
</dbReference>
<evidence type="ECO:0000256" key="4">
    <source>
        <dbReference type="ARBA" id="ARBA00022840"/>
    </source>
</evidence>
<evidence type="ECO:0000256" key="1">
    <source>
        <dbReference type="ARBA" id="ARBA00005417"/>
    </source>
</evidence>
<keyword evidence="2" id="KW-0813">Transport</keyword>
<dbReference type="GO" id="GO:0140359">
    <property type="term" value="F:ABC-type transporter activity"/>
    <property type="evidence" value="ECO:0007669"/>
    <property type="project" value="InterPro"/>
</dbReference>
<dbReference type="InterPro" id="IPR003439">
    <property type="entry name" value="ABC_transporter-like_ATP-bd"/>
</dbReference>
<organism evidence="6 7">
    <name type="scientific">Vannielia litorea</name>
    <dbReference type="NCBI Taxonomy" id="1217970"/>
    <lineage>
        <taxon>Bacteria</taxon>
        <taxon>Pseudomonadati</taxon>
        <taxon>Pseudomonadota</taxon>
        <taxon>Alphaproteobacteria</taxon>
        <taxon>Rhodobacterales</taxon>
        <taxon>Paracoccaceae</taxon>
        <taxon>Vannielia</taxon>
    </lineage>
</organism>
<evidence type="ECO:0000256" key="2">
    <source>
        <dbReference type="ARBA" id="ARBA00022448"/>
    </source>
</evidence>
<evidence type="ECO:0000256" key="3">
    <source>
        <dbReference type="ARBA" id="ARBA00022741"/>
    </source>
</evidence>
<dbReference type="InterPro" id="IPR003593">
    <property type="entry name" value="AAA+_ATPase"/>
</dbReference>
<dbReference type="OrthoDB" id="9778870at2"/>
<dbReference type="PROSITE" id="PS50893">
    <property type="entry name" value="ABC_TRANSPORTER_2"/>
    <property type="match status" value="1"/>
</dbReference>
<evidence type="ECO:0000313" key="7">
    <source>
        <dbReference type="Proteomes" id="UP000184932"/>
    </source>
</evidence>
<dbReference type="SUPFAM" id="SSF52540">
    <property type="entry name" value="P-loop containing nucleoside triphosphate hydrolases"/>
    <property type="match status" value="1"/>
</dbReference>
<dbReference type="Pfam" id="PF00005">
    <property type="entry name" value="ABC_tran"/>
    <property type="match status" value="1"/>
</dbReference>
<dbReference type="Gene3D" id="3.40.50.300">
    <property type="entry name" value="P-loop containing nucleotide triphosphate hydrolases"/>
    <property type="match status" value="1"/>
</dbReference>
<dbReference type="GO" id="GO:0016020">
    <property type="term" value="C:membrane"/>
    <property type="evidence" value="ECO:0007669"/>
    <property type="project" value="InterPro"/>
</dbReference>
<keyword evidence="3" id="KW-0547">Nucleotide-binding</keyword>
<dbReference type="InterPro" id="IPR027417">
    <property type="entry name" value="P-loop_NTPase"/>
</dbReference>
<dbReference type="GO" id="GO:0005524">
    <property type="term" value="F:ATP binding"/>
    <property type="evidence" value="ECO:0007669"/>
    <property type="project" value="UniProtKB-KW"/>
</dbReference>
<sequence>MIELRNLCKSYSVRGQRKVVADDLTLTFPPRTAVAILGRNGAGKSSLLKMISGAMEPDWGEVRIRGTVSWPVGFAGSFHPELTGLQNVRFIGRVYGVDTDELVDFVEAFAELGGHFGMPVRTYSSGMRSRLAFAASMGIHFDTYLIDEITAVGDAIFKKKSEAMIRARLEHTGAILVSHALGQVQRLCSEGAVLENGKLYYYRDVMEAIRHHQELMRAGGEAS</sequence>
<dbReference type="EMBL" id="FSRL01000001">
    <property type="protein sequence ID" value="SIO21132.1"/>
    <property type="molecule type" value="Genomic_DNA"/>
</dbReference>
<dbReference type="GO" id="GO:0016887">
    <property type="term" value="F:ATP hydrolysis activity"/>
    <property type="evidence" value="ECO:0007669"/>
    <property type="project" value="InterPro"/>
</dbReference>
<protein>
    <submittedName>
        <fullName evidence="6">Capsular polysaccharide transport system ATP-binding protein</fullName>
    </submittedName>
</protein>
<feature type="domain" description="ABC transporter" evidence="5">
    <location>
        <begin position="2"/>
        <end position="221"/>
    </location>
</feature>
<dbReference type="InterPro" id="IPR050683">
    <property type="entry name" value="Bact_Polysacc_Export_ATP-bd"/>
</dbReference>
<gene>
    <name evidence="6" type="ORF">SAMN05444002_3530</name>
</gene>